<feature type="region of interest" description="Disordered" evidence="1">
    <location>
        <begin position="362"/>
        <end position="568"/>
    </location>
</feature>
<feature type="region of interest" description="Disordered" evidence="1">
    <location>
        <begin position="1"/>
        <end position="136"/>
    </location>
</feature>
<feature type="compositionally biased region" description="Low complexity" evidence="1">
    <location>
        <begin position="197"/>
        <end position="210"/>
    </location>
</feature>
<feature type="region of interest" description="Disordered" evidence="1">
    <location>
        <begin position="154"/>
        <end position="233"/>
    </location>
</feature>
<feature type="compositionally biased region" description="Low complexity" evidence="1">
    <location>
        <begin position="262"/>
        <end position="275"/>
    </location>
</feature>
<evidence type="ECO:0000313" key="2">
    <source>
        <dbReference type="EMBL" id="KAK7202967.1"/>
    </source>
</evidence>
<reference evidence="2 3" key="1">
    <citation type="submission" date="2024-03" db="EMBL/GenBank/DDBJ databases">
        <title>Genome-scale model development and genomic sequencing of the oleaginous clade Lipomyces.</title>
        <authorList>
            <consortium name="Lawrence Berkeley National Laboratory"/>
            <person name="Czajka J.J."/>
            <person name="Han Y."/>
            <person name="Kim J."/>
            <person name="Mondo S.J."/>
            <person name="Hofstad B.A."/>
            <person name="Robles A."/>
            <person name="Haridas S."/>
            <person name="Riley R."/>
            <person name="LaButti K."/>
            <person name="Pangilinan J."/>
            <person name="Andreopoulos W."/>
            <person name="Lipzen A."/>
            <person name="Yan J."/>
            <person name="Wang M."/>
            <person name="Ng V."/>
            <person name="Grigoriev I.V."/>
            <person name="Spatafora J.W."/>
            <person name="Magnuson J.K."/>
            <person name="Baker S.E."/>
            <person name="Pomraning K.R."/>
        </authorList>
    </citation>
    <scope>NUCLEOTIDE SEQUENCE [LARGE SCALE GENOMIC DNA]</scope>
    <source>
        <strain evidence="2 3">Phaff 52-87</strain>
    </source>
</reference>
<feature type="compositionally biased region" description="Low complexity" evidence="1">
    <location>
        <begin position="461"/>
        <end position="470"/>
    </location>
</feature>
<feature type="compositionally biased region" description="Basic and acidic residues" evidence="1">
    <location>
        <begin position="278"/>
        <end position="292"/>
    </location>
</feature>
<proteinExistence type="predicted"/>
<feature type="compositionally biased region" description="Polar residues" evidence="1">
    <location>
        <begin position="543"/>
        <end position="553"/>
    </location>
</feature>
<gene>
    <name evidence="2" type="ORF">BZA70DRAFT_297494</name>
</gene>
<feature type="compositionally biased region" description="Polar residues" evidence="1">
    <location>
        <begin position="112"/>
        <end position="136"/>
    </location>
</feature>
<dbReference type="EMBL" id="JBBJBU010000014">
    <property type="protein sequence ID" value="KAK7202967.1"/>
    <property type="molecule type" value="Genomic_DNA"/>
</dbReference>
<feature type="compositionally biased region" description="Acidic residues" evidence="1">
    <location>
        <begin position="25"/>
        <end position="44"/>
    </location>
</feature>
<sequence>MAEPVKKASVGRVRSRWGPAPVYNYDDDSDWDGEDEEDQEDDEYASPRRQARRSVSNEIGSSPHIPGGWDTPPVPETYAPEAGSDDDDDDVYSPPLLKTGSESAAGYRKSLSIDTNTEHFNPAPAQSQEDSLDSSIPSSVAGFEYKGLNRLSMVPDVRLEPPQSAGAADEPAMNEADSQDEYKRSSFESEPYEQRYSDYYGNSTSNNYSSELSHTEDNEGTTDTESRAESSTMYNYDTYERALATDIDVPIQHNLENLSLSRPLDSSVSSSEASSFVERPETRASEHHDKRASYALSRAPYEQTTSSSAGEGAGLVHSGGLLSIHERNISVNSVKSESELLTEHLLETLNANLELKSRAEDGGVDPVAASSMGLGGYEDDHSSSTRTAMPGRPDTEPLTDDDDTEDAPSSVAHLSPRVTETSANPYDLSRRLQESADTESDGYENPYANPYESRFERPTPYEETTNPYETVSLREGLKGYESTSSYDPATRPPIPETHPVEIDEGEGASSVPELAGSVDGDEEAEMRSIDEPEEGEAEEYEGSTMQSDSNSIAYSDAHSYPQQSNDERSQSFDYEIISAAATMPLYNFKECMKEKNISKRRDMFEAARTREREFDSGIQQWLMYMKEQRQDVEPFAGLKVLGDNRTSSGLHRKTSAFQHSVSTFTNRHVLNSKAGEKSVEMMEKIGEKSKGMLFKKRLFGKKDK</sequence>
<dbReference type="RefSeq" id="XP_064766000.1">
    <property type="nucleotide sequence ID" value="XM_064914566.1"/>
</dbReference>
<protein>
    <recommendedName>
        <fullName evidence="4">Fcf2 pre-rRNA processing C-terminal domain-containing protein</fullName>
    </recommendedName>
</protein>
<name>A0ABR1EZM0_9ASCO</name>
<organism evidence="2 3">
    <name type="scientific">Myxozyma melibiosi</name>
    <dbReference type="NCBI Taxonomy" id="54550"/>
    <lineage>
        <taxon>Eukaryota</taxon>
        <taxon>Fungi</taxon>
        <taxon>Dikarya</taxon>
        <taxon>Ascomycota</taxon>
        <taxon>Saccharomycotina</taxon>
        <taxon>Lipomycetes</taxon>
        <taxon>Lipomycetales</taxon>
        <taxon>Lipomycetaceae</taxon>
        <taxon>Myxozyma</taxon>
    </lineage>
</organism>
<evidence type="ECO:0000256" key="1">
    <source>
        <dbReference type="SAM" id="MobiDB-lite"/>
    </source>
</evidence>
<accession>A0ABR1EZM0</accession>
<dbReference type="GeneID" id="90040078"/>
<evidence type="ECO:0008006" key="4">
    <source>
        <dbReference type="Google" id="ProtNLM"/>
    </source>
</evidence>
<comment type="caution">
    <text evidence="2">The sequence shown here is derived from an EMBL/GenBank/DDBJ whole genome shotgun (WGS) entry which is preliminary data.</text>
</comment>
<dbReference type="Proteomes" id="UP001498771">
    <property type="component" value="Unassembled WGS sequence"/>
</dbReference>
<feature type="compositionally biased region" description="Acidic residues" evidence="1">
    <location>
        <begin position="531"/>
        <end position="541"/>
    </location>
</feature>
<feature type="region of interest" description="Disordered" evidence="1">
    <location>
        <begin position="262"/>
        <end position="293"/>
    </location>
</feature>
<evidence type="ECO:0000313" key="3">
    <source>
        <dbReference type="Proteomes" id="UP001498771"/>
    </source>
</evidence>
<feature type="compositionally biased region" description="Basic and acidic residues" evidence="1">
    <location>
        <begin position="180"/>
        <end position="196"/>
    </location>
</feature>
<keyword evidence="3" id="KW-1185">Reference proteome</keyword>
<feature type="compositionally biased region" description="Acidic residues" evidence="1">
    <location>
        <begin position="397"/>
        <end position="406"/>
    </location>
</feature>